<dbReference type="Proteomes" id="UP000000813">
    <property type="component" value="Chromosome linear"/>
</dbReference>
<keyword evidence="2" id="KW-1185">Reference proteome</keyword>
<dbReference type="HOGENOM" id="CLU_2857679_0_0_5"/>
<dbReference type="EMBL" id="AE007870">
    <property type="protein sequence ID" value="AAL43824.1"/>
    <property type="molecule type" value="Genomic_DNA"/>
</dbReference>
<dbReference type="PIR" id="AB2926">
    <property type="entry name" value="AB2926"/>
</dbReference>
<dbReference type="KEGG" id="atu:Atu3008"/>
<accession>Q8UBK8</accession>
<reference evidence="1 2" key="1">
    <citation type="journal article" date="2001" name="Science">
        <title>The genome of the natural genetic engineer Agrobacterium tumefaciens C58.</title>
        <authorList>
            <person name="Wood D.W."/>
            <person name="Setubal J.C."/>
            <person name="Kaul R."/>
            <person name="Monks D.E."/>
            <person name="Kitajima J.P."/>
            <person name="Okura V.K."/>
            <person name="Zhou Y."/>
            <person name="Chen L."/>
            <person name="Wood G.E."/>
            <person name="Almeida N.F.Jr."/>
            <person name="Woo L."/>
            <person name="Chen Y."/>
            <person name="Paulsen I.T."/>
            <person name="Eisen J.A."/>
            <person name="Karp P.D."/>
            <person name="Bovee D.Sr."/>
            <person name="Chapman P."/>
            <person name="Clendenning J."/>
            <person name="Deatherage G."/>
            <person name="Gillet W."/>
            <person name="Grant C."/>
            <person name="Kutyavin T."/>
            <person name="Levy R."/>
            <person name="Li M.J."/>
            <person name="McClelland E."/>
            <person name="Palmieri A."/>
            <person name="Raymond C."/>
            <person name="Rouse G."/>
            <person name="Saenphimmachak C."/>
            <person name="Wu Z."/>
            <person name="Romero P."/>
            <person name="Gordon D."/>
            <person name="Zhang S."/>
            <person name="Yoo H."/>
            <person name="Tao Y."/>
            <person name="Biddle P."/>
            <person name="Jung M."/>
            <person name="Krespan W."/>
            <person name="Perry M."/>
            <person name="Gordon-Kamm B."/>
            <person name="Liao L."/>
            <person name="Kim S."/>
            <person name="Hendrick C."/>
            <person name="Zhao Z.Y."/>
            <person name="Dolan M."/>
            <person name="Chumley F."/>
            <person name="Tingey S.V."/>
            <person name="Tomb J.F."/>
            <person name="Gordon M.P."/>
            <person name="Olson M.V."/>
            <person name="Nester E.W."/>
        </authorList>
    </citation>
    <scope>NUCLEOTIDE SEQUENCE [LARGE SCALE GENOMIC DNA]</scope>
    <source>
        <strain evidence="2">C58 / ATCC 33970</strain>
    </source>
</reference>
<evidence type="ECO:0000313" key="1">
    <source>
        <dbReference type="EMBL" id="AAL43824.1"/>
    </source>
</evidence>
<protein>
    <submittedName>
        <fullName evidence="1">Uncharacterized protein</fullName>
    </submittedName>
</protein>
<evidence type="ECO:0000313" key="2">
    <source>
        <dbReference type="Proteomes" id="UP000000813"/>
    </source>
</evidence>
<dbReference type="STRING" id="176299.Atu3008"/>
<dbReference type="AlphaFoldDB" id="Q8UBK8"/>
<proteinExistence type="predicted"/>
<gene>
    <name evidence="1" type="ordered locus">Atu3008</name>
</gene>
<name>Q8UBK8_AGRFC</name>
<reference evidence="1 2" key="2">
    <citation type="journal article" date="2001" name="Science">
        <title>Genome sequence of the plant pathogen and biotechnology agent Agrobacterium tumefaciens C58.</title>
        <authorList>
            <person name="Goodner B."/>
            <person name="Hinkle G."/>
            <person name="Gattung S."/>
            <person name="Miller N."/>
            <person name="Blanchard M."/>
            <person name="Qurollo B."/>
            <person name="Goldman B.S."/>
            <person name="Cao Y."/>
            <person name="Askenazi M."/>
            <person name="Halling C."/>
            <person name="Mullin L."/>
            <person name="Houmiel K."/>
            <person name="Gordon J."/>
            <person name="Vaudin M."/>
            <person name="Iartchouk O."/>
            <person name="Epp A."/>
            <person name="Liu F."/>
            <person name="Wollam C."/>
            <person name="Allinger M."/>
            <person name="Doughty D."/>
            <person name="Scott C."/>
            <person name="Lappas C."/>
            <person name="Markelz B."/>
            <person name="Flanagan C."/>
            <person name="Crowell C."/>
            <person name="Gurson J."/>
            <person name="Lomo C."/>
            <person name="Sear C."/>
            <person name="Strub G."/>
            <person name="Cielo C."/>
            <person name="Slater S."/>
        </authorList>
    </citation>
    <scope>NUCLEOTIDE SEQUENCE [LARGE SCALE GENOMIC DNA]</scope>
    <source>
        <strain evidence="2">C58 / ATCC 33970</strain>
    </source>
</reference>
<sequence>MPRVHHSQLANSLEICVPLQEKDFASWQPSNHLLFARHHFSFIKVTSQTISFKAVLEVGVTTID</sequence>
<dbReference type="BioCyc" id="AGRO:ATU3008-MONOMER"/>
<dbReference type="EnsemblBacteria" id="AAL43824">
    <property type="protein sequence ID" value="AAL43824"/>
    <property type="gene ID" value="Atu3008"/>
</dbReference>
<organism evidence="1 2">
    <name type="scientific">Agrobacterium fabrum (strain C58 / ATCC 33970)</name>
    <name type="common">Agrobacterium tumefaciens (strain C58)</name>
    <dbReference type="NCBI Taxonomy" id="176299"/>
    <lineage>
        <taxon>Bacteria</taxon>
        <taxon>Pseudomonadati</taxon>
        <taxon>Pseudomonadota</taxon>
        <taxon>Alphaproteobacteria</taxon>
        <taxon>Hyphomicrobiales</taxon>
        <taxon>Rhizobiaceae</taxon>
        <taxon>Rhizobium/Agrobacterium group</taxon>
        <taxon>Agrobacterium</taxon>
        <taxon>Agrobacterium tumefaciens complex</taxon>
    </lineage>
</organism>